<evidence type="ECO:0000256" key="5">
    <source>
        <dbReference type="ARBA" id="ARBA00012730"/>
    </source>
</evidence>
<keyword evidence="9" id="KW-0413">Isomerase</keyword>
<organism evidence="11 12">
    <name type="scientific">Ferrimonas marina</name>
    <dbReference type="NCBI Taxonomy" id="299255"/>
    <lineage>
        <taxon>Bacteria</taxon>
        <taxon>Pseudomonadati</taxon>
        <taxon>Pseudomonadota</taxon>
        <taxon>Gammaproteobacteria</taxon>
        <taxon>Alteromonadales</taxon>
        <taxon>Ferrimonadaceae</taxon>
        <taxon>Ferrimonas</taxon>
    </lineage>
</organism>
<evidence type="ECO:0000256" key="7">
    <source>
        <dbReference type="ARBA" id="ARBA00022723"/>
    </source>
</evidence>
<dbReference type="InterPro" id="IPR005844">
    <property type="entry name" value="A-D-PHexomutase_a/b/a-I"/>
</dbReference>
<protein>
    <recommendedName>
        <fullName evidence="5">phosphomannomutase</fullName>
        <ecNumber evidence="5">5.4.2.8</ecNumber>
    </recommendedName>
</protein>
<keyword evidence="12" id="KW-1185">Reference proteome</keyword>
<evidence type="ECO:0000256" key="1">
    <source>
        <dbReference type="ARBA" id="ARBA00000586"/>
    </source>
</evidence>
<comment type="catalytic activity">
    <reaction evidence="1">
        <text>alpha-D-mannose 1-phosphate = D-mannose 6-phosphate</text>
        <dbReference type="Rhea" id="RHEA:11140"/>
        <dbReference type="ChEBI" id="CHEBI:58409"/>
        <dbReference type="ChEBI" id="CHEBI:58735"/>
        <dbReference type="EC" id="5.4.2.8"/>
    </reaction>
</comment>
<dbReference type="STRING" id="299255.SAMN02745129_2687"/>
<evidence type="ECO:0000256" key="9">
    <source>
        <dbReference type="ARBA" id="ARBA00023235"/>
    </source>
</evidence>
<dbReference type="Pfam" id="PF02878">
    <property type="entry name" value="PGM_PMM_I"/>
    <property type="match status" value="1"/>
</dbReference>
<gene>
    <name evidence="11" type="ORF">SAMN02745129_2687</name>
</gene>
<dbReference type="EC" id="5.4.2.8" evidence="5"/>
<proteinExistence type="inferred from homology"/>
<dbReference type="AlphaFoldDB" id="A0A1M5VBD6"/>
<evidence type="ECO:0000313" key="12">
    <source>
        <dbReference type="Proteomes" id="UP000184268"/>
    </source>
</evidence>
<evidence type="ECO:0000256" key="8">
    <source>
        <dbReference type="ARBA" id="ARBA00022842"/>
    </source>
</evidence>
<dbReference type="SUPFAM" id="SSF53738">
    <property type="entry name" value="Phosphoglucomutase, first 3 domains"/>
    <property type="match status" value="2"/>
</dbReference>
<keyword evidence="7" id="KW-0479">Metal-binding</keyword>
<dbReference type="Gene3D" id="3.40.120.10">
    <property type="entry name" value="Alpha-D-Glucose-1,6-Bisphosphate, subunit A, domain 3"/>
    <property type="match status" value="2"/>
</dbReference>
<evidence type="ECO:0000256" key="3">
    <source>
        <dbReference type="ARBA" id="ARBA00004699"/>
    </source>
</evidence>
<comment type="similarity">
    <text evidence="4">Belongs to the phosphohexose mutase family.</text>
</comment>
<comment type="cofactor">
    <cofactor evidence="2">
        <name>Mg(2+)</name>
        <dbReference type="ChEBI" id="CHEBI:18420"/>
    </cofactor>
</comment>
<evidence type="ECO:0000256" key="4">
    <source>
        <dbReference type="ARBA" id="ARBA00010231"/>
    </source>
</evidence>
<dbReference type="GO" id="GO:0046872">
    <property type="term" value="F:metal ion binding"/>
    <property type="evidence" value="ECO:0007669"/>
    <property type="project" value="UniProtKB-KW"/>
</dbReference>
<evidence type="ECO:0000256" key="6">
    <source>
        <dbReference type="ARBA" id="ARBA00022553"/>
    </source>
</evidence>
<reference evidence="11 12" key="1">
    <citation type="submission" date="2016-11" db="EMBL/GenBank/DDBJ databases">
        <authorList>
            <person name="Jaros S."/>
            <person name="Januszkiewicz K."/>
            <person name="Wedrychowicz H."/>
        </authorList>
    </citation>
    <scope>NUCLEOTIDE SEQUENCE [LARGE SCALE GENOMIC DNA]</scope>
    <source>
        <strain evidence="11 12">DSM 16917</strain>
    </source>
</reference>
<dbReference type="RefSeq" id="WP_067656385.1">
    <property type="nucleotide sequence ID" value="NZ_FQXG01000004.1"/>
</dbReference>
<dbReference type="PANTHER" id="PTHR43771:SF2">
    <property type="entry name" value="PHOSPHOMANNOMUTASE_PHOSPHOGLUCOMUTASE"/>
    <property type="match status" value="1"/>
</dbReference>
<evidence type="ECO:0000256" key="2">
    <source>
        <dbReference type="ARBA" id="ARBA00001946"/>
    </source>
</evidence>
<evidence type="ECO:0000259" key="10">
    <source>
        <dbReference type="Pfam" id="PF02878"/>
    </source>
</evidence>
<dbReference type="GO" id="GO:0005975">
    <property type="term" value="P:carbohydrate metabolic process"/>
    <property type="evidence" value="ECO:0007669"/>
    <property type="project" value="InterPro"/>
</dbReference>
<feature type="domain" description="Alpha-D-phosphohexomutase alpha/beta/alpha" evidence="10">
    <location>
        <begin position="13"/>
        <end position="91"/>
    </location>
</feature>
<dbReference type="GO" id="GO:0004615">
    <property type="term" value="F:phosphomannomutase activity"/>
    <property type="evidence" value="ECO:0007669"/>
    <property type="project" value="UniProtKB-EC"/>
</dbReference>
<name>A0A1M5VBD6_9GAMM</name>
<comment type="pathway">
    <text evidence="3">Nucleotide-sugar biosynthesis; GDP-alpha-D-mannose biosynthesis; alpha-D-mannose 1-phosphate from D-fructose 6-phosphate: step 2/2.</text>
</comment>
<dbReference type="PANTHER" id="PTHR43771">
    <property type="entry name" value="PHOSPHOMANNOMUTASE"/>
    <property type="match status" value="1"/>
</dbReference>
<dbReference type="EMBL" id="FQXG01000004">
    <property type="protein sequence ID" value="SHH72468.1"/>
    <property type="molecule type" value="Genomic_DNA"/>
</dbReference>
<sequence>MSDTISPLTLTRLAPEHLFRLGCSLGQHLPSQGRVVIAQDARLSSDLITASLRSGLLAAGQNVILLGVVPLPALRFVVSSFQADIGIMIGAPNTSLAITQLRLLDASGQTHSFPAEVPASSPLAEPLGKAVRLDDAVGRYVEHCKQQLGHSAHLSQLHIVVDGANGACAEAAPLLLEELAGRVTRLGCRPDGRNINDGVGLGHPERVQTTLQAKQADYGLVLDALGSASLLYHSQWGWLELNGAAEGDGLLTGVRGILAHLSQQRAHSRG</sequence>
<keyword evidence="6" id="KW-0597">Phosphoprotein</keyword>
<dbReference type="Proteomes" id="UP000184268">
    <property type="component" value="Unassembled WGS sequence"/>
</dbReference>
<dbReference type="OrthoDB" id="9803322at2"/>
<dbReference type="InterPro" id="IPR016055">
    <property type="entry name" value="A-D-PHexomutase_a/b/a-I/II/III"/>
</dbReference>
<evidence type="ECO:0000313" key="11">
    <source>
        <dbReference type="EMBL" id="SHH72468.1"/>
    </source>
</evidence>
<accession>A0A1M5VBD6</accession>
<keyword evidence="8" id="KW-0460">Magnesium</keyword>